<dbReference type="PANTHER" id="PTHR48109:SF1">
    <property type="entry name" value="DIHYDROOROTATE DEHYDROGENASE (FUMARATE)"/>
    <property type="match status" value="1"/>
</dbReference>
<dbReference type="SUPFAM" id="SSF51395">
    <property type="entry name" value="FMN-linked oxidoreductases"/>
    <property type="match status" value="1"/>
</dbReference>
<feature type="domain" description="Dihydroorotate dehydrogenase catalytic" evidence="7">
    <location>
        <begin position="21"/>
        <end position="304"/>
    </location>
</feature>
<evidence type="ECO:0000256" key="1">
    <source>
        <dbReference type="ARBA" id="ARBA00001917"/>
    </source>
</evidence>
<dbReference type="Pfam" id="PF01180">
    <property type="entry name" value="DHO_dh"/>
    <property type="match status" value="1"/>
</dbReference>
<comment type="pathway">
    <text evidence="2">Pyrimidine metabolism; UMP biosynthesis via de novo pathway.</text>
</comment>
<evidence type="ECO:0000313" key="8">
    <source>
        <dbReference type="EMBL" id="PIT91019.1"/>
    </source>
</evidence>
<dbReference type="InterPro" id="IPR013785">
    <property type="entry name" value="Aldolase_TIM"/>
</dbReference>
<comment type="caution">
    <text evidence="8">The sequence shown here is derived from an EMBL/GenBank/DDBJ whole genome shotgun (WGS) entry which is preliminary data.</text>
</comment>
<name>A0A2M6WE04_9BACT</name>
<dbReference type="PANTHER" id="PTHR48109">
    <property type="entry name" value="DIHYDROOROTATE DEHYDROGENASE (QUINONE), MITOCHONDRIAL-RELATED"/>
    <property type="match status" value="1"/>
</dbReference>
<evidence type="ECO:0000256" key="2">
    <source>
        <dbReference type="ARBA" id="ARBA00004725"/>
    </source>
</evidence>
<dbReference type="PIRSF" id="PIRSF000164">
    <property type="entry name" value="DHO_oxidase"/>
    <property type="match status" value="1"/>
</dbReference>
<dbReference type="InterPro" id="IPR050074">
    <property type="entry name" value="DHO_dehydrogenase"/>
</dbReference>
<dbReference type="Gene3D" id="3.20.20.70">
    <property type="entry name" value="Aldolase class I"/>
    <property type="match status" value="1"/>
</dbReference>
<sequence length="314" mass="33337">MKGNTVAITQYPLIPPHELFFMNAAGWAKHREHVELLARVPDLTHIVVGSITVKPREGNTGGTAFNVAHDGTSLNSLGLPNPGMAYYEDVLPEFVGLANECGKKLVVSIAGFSTEEYVLLAKVVVGSGADACEVNLGCPNVFVAGEQKPITSYDDALVQSALLAVREVLEKTGVELWVKLSPEQNPIRRIQIATWLGAIVADAAILTNTYPNVFLAEEDGSPLITVSNGIGGMAGTALKPIAMAMAQNIRPNVPKYTKLIGAGGVSVGADVRDYVRDAGCSGVAVGTAFFQNENPRIFGEILAEYADLFEAAQR</sequence>
<dbReference type="Gene3D" id="2.30.26.10">
    <property type="entry name" value="Dihydroorotate Dehydrogenase A, chain A, domain 2"/>
    <property type="match status" value="1"/>
</dbReference>
<evidence type="ECO:0000256" key="3">
    <source>
        <dbReference type="ARBA" id="ARBA00022630"/>
    </source>
</evidence>
<accession>A0A2M6WE04</accession>
<dbReference type="Proteomes" id="UP000228809">
    <property type="component" value="Unassembled WGS sequence"/>
</dbReference>
<reference evidence="9" key="1">
    <citation type="submission" date="2017-09" db="EMBL/GenBank/DDBJ databases">
        <title>Depth-based differentiation of microbial function through sediment-hosted aquifers and enrichment of novel symbionts in the deep terrestrial subsurface.</title>
        <authorList>
            <person name="Probst A.J."/>
            <person name="Ladd B."/>
            <person name="Jarett J.K."/>
            <person name="Geller-Mcgrath D.E."/>
            <person name="Sieber C.M.K."/>
            <person name="Emerson J.B."/>
            <person name="Anantharaman K."/>
            <person name="Thomas B.C."/>
            <person name="Malmstrom R."/>
            <person name="Stieglmeier M."/>
            <person name="Klingl A."/>
            <person name="Woyke T."/>
            <person name="Ryan C.M."/>
            <person name="Banfield J.F."/>
        </authorList>
    </citation>
    <scope>NUCLEOTIDE SEQUENCE [LARGE SCALE GENOMIC DNA]</scope>
</reference>
<dbReference type="AlphaFoldDB" id="A0A2M6WE04"/>
<dbReference type="GO" id="GO:0044205">
    <property type="term" value="P:'de novo' UMP biosynthetic process"/>
    <property type="evidence" value="ECO:0007669"/>
    <property type="project" value="UniProtKB-UniPathway"/>
</dbReference>
<dbReference type="EMBL" id="PFBJ01000013">
    <property type="protein sequence ID" value="PIT91019.1"/>
    <property type="molecule type" value="Genomic_DNA"/>
</dbReference>
<organism evidence="8 9">
    <name type="scientific">Candidatus Kaiserbacteria bacterium CG10_big_fil_rev_8_21_14_0_10_49_17</name>
    <dbReference type="NCBI Taxonomy" id="1974609"/>
    <lineage>
        <taxon>Bacteria</taxon>
        <taxon>Candidatus Kaiseribacteriota</taxon>
    </lineage>
</organism>
<dbReference type="InterPro" id="IPR012135">
    <property type="entry name" value="Dihydroorotate_DH_1_2"/>
</dbReference>
<evidence type="ECO:0000256" key="5">
    <source>
        <dbReference type="ARBA" id="ARBA00022975"/>
    </source>
</evidence>
<proteinExistence type="predicted"/>
<dbReference type="GO" id="GO:0004152">
    <property type="term" value="F:dihydroorotate dehydrogenase activity"/>
    <property type="evidence" value="ECO:0007669"/>
    <property type="project" value="InterPro"/>
</dbReference>
<dbReference type="InterPro" id="IPR005720">
    <property type="entry name" value="Dihydroorotate_DH_cat"/>
</dbReference>
<evidence type="ECO:0000259" key="7">
    <source>
        <dbReference type="Pfam" id="PF01180"/>
    </source>
</evidence>
<keyword evidence="3" id="KW-0285">Flavoprotein</keyword>
<comment type="cofactor">
    <cofactor evidence="1">
        <name>FMN</name>
        <dbReference type="ChEBI" id="CHEBI:58210"/>
    </cofactor>
</comment>
<keyword evidence="5" id="KW-0665">Pyrimidine biosynthesis</keyword>
<keyword evidence="6" id="KW-0560">Oxidoreductase</keyword>
<dbReference type="GO" id="GO:0005737">
    <property type="term" value="C:cytoplasm"/>
    <property type="evidence" value="ECO:0007669"/>
    <property type="project" value="InterPro"/>
</dbReference>
<protein>
    <submittedName>
        <fullName evidence="8">Dihydroorotate dehydrogenase</fullName>
    </submittedName>
</protein>
<dbReference type="InterPro" id="IPR023359">
    <property type="entry name" value="Dihydro_DH_chainA_dom2"/>
</dbReference>
<keyword evidence="4" id="KW-0288">FMN</keyword>
<evidence type="ECO:0000313" key="9">
    <source>
        <dbReference type="Proteomes" id="UP000228809"/>
    </source>
</evidence>
<dbReference type="UniPathway" id="UPA00070"/>
<dbReference type="GO" id="GO:0006207">
    <property type="term" value="P:'de novo' pyrimidine nucleobase biosynthetic process"/>
    <property type="evidence" value="ECO:0007669"/>
    <property type="project" value="TreeGrafter"/>
</dbReference>
<evidence type="ECO:0000256" key="6">
    <source>
        <dbReference type="ARBA" id="ARBA00023002"/>
    </source>
</evidence>
<evidence type="ECO:0000256" key="4">
    <source>
        <dbReference type="ARBA" id="ARBA00022643"/>
    </source>
</evidence>
<gene>
    <name evidence="8" type="ORF">COU17_02485</name>
</gene>